<dbReference type="InterPro" id="IPR039425">
    <property type="entry name" value="RNA_pol_sigma-70-like"/>
</dbReference>
<dbReference type="InterPro" id="IPR013325">
    <property type="entry name" value="RNA_pol_sigma_r2"/>
</dbReference>
<evidence type="ECO:0000313" key="8">
    <source>
        <dbReference type="Proteomes" id="UP000196485"/>
    </source>
</evidence>
<evidence type="ECO:0000259" key="5">
    <source>
        <dbReference type="Pfam" id="PF04542"/>
    </source>
</evidence>
<dbReference type="Gene3D" id="1.10.10.10">
    <property type="entry name" value="Winged helix-like DNA-binding domain superfamily/Winged helix DNA-binding domain"/>
    <property type="match status" value="1"/>
</dbReference>
<evidence type="ECO:0000256" key="4">
    <source>
        <dbReference type="ARBA" id="ARBA00023163"/>
    </source>
</evidence>
<dbReference type="Proteomes" id="UP000196485">
    <property type="component" value="Unassembled WGS sequence"/>
</dbReference>
<evidence type="ECO:0000256" key="1">
    <source>
        <dbReference type="ARBA" id="ARBA00010641"/>
    </source>
</evidence>
<evidence type="ECO:0000313" key="7">
    <source>
        <dbReference type="EMBL" id="SMY16156.1"/>
    </source>
</evidence>
<dbReference type="InterPro" id="IPR007627">
    <property type="entry name" value="RNA_pol_sigma70_r2"/>
</dbReference>
<dbReference type="InterPro" id="IPR013324">
    <property type="entry name" value="RNA_pol_sigma_r3/r4-like"/>
</dbReference>
<dbReference type="SUPFAM" id="SSF88659">
    <property type="entry name" value="Sigma3 and sigma4 domains of RNA polymerase sigma factors"/>
    <property type="match status" value="1"/>
</dbReference>
<reference evidence="8" key="1">
    <citation type="submission" date="2017-06" db="EMBL/GenBank/DDBJ databases">
        <authorList>
            <person name="Rodrigo-Torres L."/>
            <person name="Arahal R. D."/>
            <person name="Lucena T."/>
        </authorList>
    </citation>
    <scope>NUCLEOTIDE SEQUENCE [LARGE SCALE GENOMIC DNA]</scope>
    <source>
        <strain evidence="8">type strain: CECT 9192</strain>
    </source>
</reference>
<comment type="similarity">
    <text evidence="1">Belongs to the sigma-70 factor family. ECF subfamily.</text>
</comment>
<dbReference type="CDD" id="cd06171">
    <property type="entry name" value="Sigma70_r4"/>
    <property type="match status" value="1"/>
</dbReference>
<keyword evidence="8" id="KW-1185">Reference proteome</keyword>
<dbReference type="Pfam" id="PF04542">
    <property type="entry name" value="Sigma70_r2"/>
    <property type="match status" value="1"/>
</dbReference>
<dbReference type="Gene3D" id="1.10.1740.10">
    <property type="match status" value="1"/>
</dbReference>
<dbReference type="RefSeq" id="WP_087820272.1">
    <property type="nucleotide sequence ID" value="NZ_FYAH01000002.1"/>
</dbReference>
<evidence type="ECO:0000256" key="2">
    <source>
        <dbReference type="ARBA" id="ARBA00023015"/>
    </source>
</evidence>
<feature type="domain" description="RNA polymerase sigma-70 region 2" evidence="5">
    <location>
        <begin position="34"/>
        <end position="97"/>
    </location>
</feature>
<dbReference type="GO" id="GO:0006352">
    <property type="term" value="P:DNA-templated transcription initiation"/>
    <property type="evidence" value="ECO:0007669"/>
    <property type="project" value="InterPro"/>
</dbReference>
<sequence length="180" mass="21551">MNIYDEKQCKECHLISVFQCDHHDKNEVFHQIMQPYLTLLYKRCIYKIKDRIAAEDLVQDILIRVYKALPSYRHDDLFKTWLYTITDNVCYTHLKRKYNNNMVAVKTLDNLILVNDSNLNLEIDFNKIIPRLSENEQEIIKLRFYKDFSLNEISIILQITISACKMRLYRALQSLSLLII</sequence>
<dbReference type="InterPro" id="IPR014284">
    <property type="entry name" value="RNA_pol_sigma-70_dom"/>
</dbReference>
<dbReference type="EMBL" id="FYAH01000002">
    <property type="protein sequence ID" value="SMY16156.1"/>
    <property type="molecule type" value="Genomic_DNA"/>
</dbReference>
<evidence type="ECO:0000256" key="3">
    <source>
        <dbReference type="ARBA" id="ARBA00023082"/>
    </source>
</evidence>
<dbReference type="PANTHER" id="PTHR43133">
    <property type="entry name" value="RNA POLYMERASE ECF-TYPE SIGMA FACTO"/>
    <property type="match status" value="1"/>
</dbReference>
<dbReference type="InterPro" id="IPR013249">
    <property type="entry name" value="RNA_pol_sigma70_r4_t2"/>
</dbReference>
<name>A0A1Y6KXQ8_9GAMM</name>
<organism evidence="7 8">
    <name type="scientific">Photobacterium aquimaris</name>
    <dbReference type="NCBI Taxonomy" id="512643"/>
    <lineage>
        <taxon>Bacteria</taxon>
        <taxon>Pseudomonadati</taxon>
        <taxon>Pseudomonadota</taxon>
        <taxon>Gammaproteobacteria</taxon>
        <taxon>Vibrionales</taxon>
        <taxon>Vibrionaceae</taxon>
        <taxon>Photobacterium</taxon>
    </lineage>
</organism>
<dbReference type="Pfam" id="PF08281">
    <property type="entry name" value="Sigma70_r4_2"/>
    <property type="match status" value="1"/>
</dbReference>
<protein>
    <submittedName>
        <fullName evidence="7">ECF RNA polymerase sigma factor SigW</fullName>
    </submittedName>
</protein>
<dbReference type="PANTHER" id="PTHR43133:SF51">
    <property type="entry name" value="RNA POLYMERASE SIGMA FACTOR"/>
    <property type="match status" value="1"/>
</dbReference>
<evidence type="ECO:0000259" key="6">
    <source>
        <dbReference type="Pfam" id="PF08281"/>
    </source>
</evidence>
<dbReference type="GO" id="GO:0016987">
    <property type="term" value="F:sigma factor activity"/>
    <property type="evidence" value="ECO:0007669"/>
    <property type="project" value="UniProtKB-KW"/>
</dbReference>
<dbReference type="InterPro" id="IPR036388">
    <property type="entry name" value="WH-like_DNA-bd_sf"/>
</dbReference>
<keyword evidence="3" id="KW-0731">Sigma factor</keyword>
<dbReference type="NCBIfam" id="TIGR02937">
    <property type="entry name" value="sigma70-ECF"/>
    <property type="match status" value="1"/>
</dbReference>
<keyword evidence="2" id="KW-0805">Transcription regulation</keyword>
<dbReference type="SUPFAM" id="SSF88946">
    <property type="entry name" value="Sigma2 domain of RNA polymerase sigma factors"/>
    <property type="match status" value="1"/>
</dbReference>
<accession>A0A1Y6KXQ8</accession>
<dbReference type="AlphaFoldDB" id="A0A1Y6KXQ8"/>
<proteinExistence type="inferred from homology"/>
<feature type="domain" description="RNA polymerase sigma factor 70 region 4 type 2" evidence="6">
    <location>
        <begin position="127"/>
        <end position="175"/>
    </location>
</feature>
<keyword evidence="4" id="KW-0804">Transcription</keyword>
<gene>
    <name evidence="7" type="primary">sigW</name>
    <name evidence="7" type="ORF">PAQU9191_01387</name>
</gene>
<dbReference type="GO" id="GO:0003677">
    <property type="term" value="F:DNA binding"/>
    <property type="evidence" value="ECO:0007669"/>
    <property type="project" value="InterPro"/>
</dbReference>